<dbReference type="OrthoDB" id="9780724at2"/>
<evidence type="ECO:0000313" key="5">
    <source>
        <dbReference type="Proteomes" id="UP000183038"/>
    </source>
</evidence>
<gene>
    <name evidence="4" type="ORF">SAMN05192540_3502</name>
</gene>
<feature type="coiled-coil region" evidence="2">
    <location>
        <begin position="248"/>
        <end position="275"/>
    </location>
</feature>
<dbReference type="PANTHER" id="PTHR34047:SF8">
    <property type="entry name" value="PROTEIN YKFC"/>
    <property type="match status" value="1"/>
</dbReference>
<dbReference type="AlphaFoldDB" id="A0A1H4TLA3"/>
<dbReference type="CDD" id="cd01646">
    <property type="entry name" value="RT_Bac_retron_I"/>
    <property type="match status" value="1"/>
</dbReference>
<keyword evidence="2" id="KW-0175">Coiled coil</keyword>
<feature type="domain" description="Reverse transcriptase" evidence="3">
    <location>
        <begin position="55"/>
        <end position="321"/>
    </location>
</feature>
<dbReference type="InterPro" id="IPR051083">
    <property type="entry name" value="GrpII_Intron_Splice-Mob/Def"/>
</dbReference>
<dbReference type="Pfam" id="PF00078">
    <property type="entry name" value="RVT_1"/>
    <property type="match status" value="1"/>
</dbReference>
<proteinExistence type="inferred from homology"/>
<sequence>MKYSDYINEITSNEIYDGLIGCGMFAEKIPKFLTSSDFLDYTKTLALPITNVKDKDYIRYSSMRNINIPRPMAIPEPFAYTNLCNSISQDWNRIQKFFEFETRNQEYKVSRIHLRKMDNTCALFEMNYKNYEKDDSPEEELLIKSKYLVNADISNFFPSIYSHSIPWALKGKQFCKLRVNRGSHLWFNQLDFYTRNVKYGETNGVLIGPHVSNLISEIILAKVDKSLIQKGYSFLRFIDDYTCYVESYEQAENFLIDLSEELKKYELKLNDKKSEIVPLPQASVKNWVNKLNNYIFTNTYQHQGKESLRLKELKAFLDFTIQLFLDEKKDSAILNYAIKIISKKHIGVNARKYFINQIHHLVLLFPYLIHLLDEYVFEPHNLTSNEIKNISQNIYEYGLKKRFYEANSYALFWSLKYNFNLDGILTDLKKNSENSEDTVYLLLAYLYEKRLGNSLTDYRKIARKLKPDFDRFWLFIYEVLAWTELSSEFRAMKQNSGISFVKQAYR</sequence>
<dbReference type="EMBL" id="FNTB01000001">
    <property type="protein sequence ID" value="SEC57020.1"/>
    <property type="molecule type" value="Genomic_DNA"/>
</dbReference>
<keyword evidence="4" id="KW-0808">Transferase</keyword>
<dbReference type="GO" id="GO:0003964">
    <property type="term" value="F:RNA-directed DNA polymerase activity"/>
    <property type="evidence" value="ECO:0007669"/>
    <property type="project" value="UniProtKB-KW"/>
</dbReference>
<accession>A0A1H4TLA3</accession>
<organism evidence="4 5">
    <name type="scientific">Maribacter dokdonensis</name>
    <dbReference type="NCBI Taxonomy" id="320912"/>
    <lineage>
        <taxon>Bacteria</taxon>
        <taxon>Pseudomonadati</taxon>
        <taxon>Bacteroidota</taxon>
        <taxon>Flavobacteriia</taxon>
        <taxon>Flavobacteriales</taxon>
        <taxon>Flavobacteriaceae</taxon>
        <taxon>Maribacter</taxon>
    </lineage>
</organism>
<evidence type="ECO:0000256" key="1">
    <source>
        <dbReference type="ARBA" id="ARBA00034120"/>
    </source>
</evidence>
<evidence type="ECO:0000259" key="3">
    <source>
        <dbReference type="PROSITE" id="PS50878"/>
    </source>
</evidence>
<reference evidence="4 5" key="1">
    <citation type="submission" date="2016-10" db="EMBL/GenBank/DDBJ databases">
        <authorList>
            <person name="de Groot N.N."/>
        </authorList>
    </citation>
    <scope>NUCLEOTIDE SEQUENCE [LARGE SCALE GENOMIC DNA]</scope>
    <source>
        <strain evidence="4 5">MAR_2009_71</strain>
    </source>
</reference>
<keyword evidence="4" id="KW-0695">RNA-directed DNA polymerase</keyword>
<comment type="similarity">
    <text evidence="1">Belongs to the bacterial reverse transcriptase family.</text>
</comment>
<keyword evidence="4" id="KW-0548">Nucleotidyltransferase</keyword>
<protein>
    <submittedName>
        <fullName evidence="4">Reverse transcriptase (RNA-dependent DNA polymerase)</fullName>
    </submittedName>
</protein>
<dbReference type="PROSITE" id="PS50878">
    <property type="entry name" value="RT_POL"/>
    <property type="match status" value="1"/>
</dbReference>
<dbReference type="Proteomes" id="UP000183038">
    <property type="component" value="Unassembled WGS sequence"/>
</dbReference>
<dbReference type="RefSeq" id="WP_074674260.1">
    <property type="nucleotide sequence ID" value="NZ_FNTB01000001.1"/>
</dbReference>
<evidence type="ECO:0000313" key="4">
    <source>
        <dbReference type="EMBL" id="SEC57020.1"/>
    </source>
</evidence>
<dbReference type="InterPro" id="IPR000477">
    <property type="entry name" value="RT_dom"/>
</dbReference>
<dbReference type="PANTHER" id="PTHR34047">
    <property type="entry name" value="NUCLEAR INTRON MATURASE 1, MITOCHONDRIAL-RELATED"/>
    <property type="match status" value="1"/>
</dbReference>
<evidence type="ECO:0000256" key="2">
    <source>
        <dbReference type="SAM" id="Coils"/>
    </source>
</evidence>
<name>A0A1H4TLA3_9FLAO</name>